<sequence length="73" mass="8328">MKNLKIPALIFSISLPLFAGFIGSVFTAPAIGSWYITLIKPSWNPPNWLFAPVWALLYYPYGNRVIHCDYHKS</sequence>
<keyword evidence="3" id="KW-0812">Transmembrane</keyword>
<accession>A0A1F8B2B0</accession>
<dbReference type="Pfam" id="PF03073">
    <property type="entry name" value="TspO_MBR"/>
    <property type="match status" value="1"/>
</dbReference>
<dbReference type="CDD" id="cd15904">
    <property type="entry name" value="TSPO_MBR"/>
    <property type="match status" value="1"/>
</dbReference>
<evidence type="ECO:0000256" key="3">
    <source>
        <dbReference type="ARBA" id="ARBA00022692"/>
    </source>
</evidence>
<evidence type="ECO:0000256" key="4">
    <source>
        <dbReference type="ARBA" id="ARBA00022989"/>
    </source>
</evidence>
<dbReference type="Proteomes" id="UP000177501">
    <property type="component" value="Unassembled WGS sequence"/>
</dbReference>
<evidence type="ECO:0000313" key="7">
    <source>
        <dbReference type="Proteomes" id="UP000177501"/>
    </source>
</evidence>
<dbReference type="Gene3D" id="1.20.1260.100">
    <property type="entry name" value="TspO/MBR protein"/>
    <property type="match status" value="1"/>
</dbReference>
<dbReference type="GO" id="GO:0033013">
    <property type="term" value="P:tetrapyrrole metabolic process"/>
    <property type="evidence" value="ECO:0007669"/>
    <property type="project" value="UniProtKB-ARBA"/>
</dbReference>
<evidence type="ECO:0008006" key="8">
    <source>
        <dbReference type="Google" id="ProtNLM"/>
    </source>
</evidence>
<evidence type="ECO:0000313" key="6">
    <source>
        <dbReference type="EMBL" id="OGM58132.1"/>
    </source>
</evidence>
<dbReference type="GO" id="GO:0016020">
    <property type="term" value="C:membrane"/>
    <property type="evidence" value="ECO:0007669"/>
    <property type="project" value="UniProtKB-SubCell"/>
</dbReference>
<comment type="caution">
    <text evidence="6">The sequence shown here is derived from an EMBL/GenBank/DDBJ whole genome shotgun (WGS) entry which is preliminary data.</text>
</comment>
<dbReference type="InterPro" id="IPR038330">
    <property type="entry name" value="TspO/MBR-related_sf"/>
</dbReference>
<comment type="similarity">
    <text evidence="2">Belongs to the TspO/BZRP family.</text>
</comment>
<dbReference type="PANTHER" id="PTHR10057">
    <property type="entry name" value="PERIPHERAL-TYPE BENZODIAZEPINE RECEPTOR"/>
    <property type="match status" value="1"/>
</dbReference>
<dbReference type="InterPro" id="IPR004307">
    <property type="entry name" value="TspO_MBR"/>
</dbReference>
<protein>
    <recommendedName>
        <fullName evidence="8">TspO protein</fullName>
    </recommendedName>
</protein>
<dbReference type="AlphaFoldDB" id="A0A1F8B2B0"/>
<dbReference type="EMBL" id="MGHA01000050">
    <property type="protein sequence ID" value="OGM58132.1"/>
    <property type="molecule type" value="Genomic_DNA"/>
</dbReference>
<keyword evidence="4" id="KW-1133">Transmembrane helix</keyword>
<organism evidence="6 7">
    <name type="scientific">Candidatus Woesebacteria bacterium RIFCSPLOWO2_01_FULL_37_19</name>
    <dbReference type="NCBI Taxonomy" id="1802514"/>
    <lineage>
        <taxon>Bacteria</taxon>
        <taxon>Candidatus Woeseibacteriota</taxon>
    </lineage>
</organism>
<evidence type="ECO:0000256" key="1">
    <source>
        <dbReference type="ARBA" id="ARBA00004141"/>
    </source>
</evidence>
<evidence type="ECO:0000256" key="5">
    <source>
        <dbReference type="ARBA" id="ARBA00023136"/>
    </source>
</evidence>
<name>A0A1F8B2B0_9BACT</name>
<dbReference type="STRING" id="1802514.A2955_00910"/>
<reference evidence="6 7" key="1">
    <citation type="journal article" date="2016" name="Nat. Commun.">
        <title>Thousands of microbial genomes shed light on interconnected biogeochemical processes in an aquifer system.</title>
        <authorList>
            <person name="Anantharaman K."/>
            <person name="Brown C.T."/>
            <person name="Hug L.A."/>
            <person name="Sharon I."/>
            <person name="Castelle C.J."/>
            <person name="Probst A.J."/>
            <person name="Thomas B.C."/>
            <person name="Singh A."/>
            <person name="Wilkins M.J."/>
            <person name="Karaoz U."/>
            <person name="Brodie E.L."/>
            <person name="Williams K.H."/>
            <person name="Hubbard S.S."/>
            <person name="Banfield J.F."/>
        </authorList>
    </citation>
    <scope>NUCLEOTIDE SEQUENCE [LARGE SCALE GENOMIC DNA]</scope>
</reference>
<gene>
    <name evidence="6" type="ORF">A2955_00910</name>
</gene>
<keyword evidence="5" id="KW-0472">Membrane</keyword>
<proteinExistence type="inferred from homology"/>
<dbReference type="PANTHER" id="PTHR10057:SF0">
    <property type="entry name" value="TRANSLOCATOR PROTEIN"/>
    <property type="match status" value="1"/>
</dbReference>
<comment type="subcellular location">
    <subcellularLocation>
        <location evidence="1">Membrane</location>
        <topology evidence="1">Multi-pass membrane protein</topology>
    </subcellularLocation>
</comment>
<evidence type="ECO:0000256" key="2">
    <source>
        <dbReference type="ARBA" id="ARBA00007524"/>
    </source>
</evidence>